<dbReference type="RefSeq" id="WP_034971611.1">
    <property type="nucleotide sequence ID" value="NZ_JAKMUV010000004.1"/>
</dbReference>
<dbReference type="Pfam" id="PF11806">
    <property type="entry name" value="Enterochelin_N"/>
    <property type="match status" value="1"/>
</dbReference>
<proteinExistence type="inferred from homology"/>
<dbReference type="InterPro" id="IPR050583">
    <property type="entry name" value="Mycobacterial_A85_antigen"/>
</dbReference>
<dbReference type="InterPro" id="IPR013783">
    <property type="entry name" value="Ig-like_fold"/>
</dbReference>
<dbReference type="SUPFAM" id="SSF81296">
    <property type="entry name" value="E set domains"/>
    <property type="match status" value="1"/>
</dbReference>
<sequence length="436" mass="47744">MMNDSLTPTEESIRRRAATPPHNVRPWPLPRAQSPRVEQWRSRLAAAGDNRAAIDEAVQAITGELHTEGTPLIEPGPSSATSLVTFVWIGEAPHGIALQLNRMTDPMDLADTILEPLEHSPIHTLTLELPHDWLGSYLFVPLADKPVVRLHRGVDKQERGRIIAAARADPFAREHLPSKSLLFGNGQAPQLAAARAQRASNTALWHDSSASVERLADVSSAVNGEPLRLWRWSHPRATASSPTLLLCDGEVWRTQFPIHAELSRRIHAGSLTPLNLLYLDSGGPRQRHLDYPCSANESAELLGRIRDAAGPLAQAGPWLAAGQSLGGLFTMLCTLRHPDLVATAIAQSPSLWWPAAPPHEPQPGWFEEAATAEPAGRVLLEAGSYEWDLVERVRHAAAVLAARRELIGFEQYPVGHDVLAWQSLLPDAIERALTDH</sequence>
<dbReference type="SUPFAM" id="SSF53474">
    <property type="entry name" value="alpha/beta-Hydrolases"/>
    <property type="match status" value="1"/>
</dbReference>
<evidence type="ECO:0000313" key="4">
    <source>
        <dbReference type="EMBL" id="MCZ9305007.1"/>
    </source>
</evidence>
<dbReference type="GeneID" id="301813011"/>
<protein>
    <submittedName>
        <fullName evidence="4">DUF3327 domain-containing protein</fullName>
    </submittedName>
</protein>
<dbReference type="GO" id="GO:0008849">
    <property type="term" value="F:enterochelin esterase activity"/>
    <property type="evidence" value="ECO:0007669"/>
    <property type="project" value="InterPro"/>
</dbReference>
<dbReference type="Proteomes" id="UP001146505">
    <property type="component" value="Unassembled WGS sequence"/>
</dbReference>
<dbReference type="AlphaFoldDB" id="A0A9X3M645"/>
<comment type="similarity">
    <text evidence="1">Belongs to the Fes family.</text>
</comment>
<feature type="region of interest" description="Disordered" evidence="2">
    <location>
        <begin position="1"/>
        <end position="36"/>
    </location>
</feature>
<comment type="caution">
    <text evidence="4">The sequence shown here is derived from an EMBL/GenBank/DDBJ whole genome shotgun (WGS) entry which is preliminary data.</text>
</comment>
<dbReference type="InterPro" id="IPR014756">
    <property type="entry name" value="Ig_E-set"/>
</dbReference>
<dbReference type="Gene3D" id="3.40.50.1820">
    <property type="entry name" value="alpha/beta hydrolase"/>
    <property type="match status" value="1"/>
</dbReference>
<dbReference type="Pfam" id="PF00756">
    <property type="entry name" value="Esterase"/>
    <property type="match status" value="1"/>
</dbReference>
<dbReference type="GO" id="GO:0005737">
    <property type="term" value="C:cytoplasm"/>
    <property type="evidence" value="ECO:0007669"/>
    <property type="project" value="InterPro"/>
</dbReference>
<dbReference type="InterPro" id="IPR000801">
    <property type="entry name" value="Esterase-like"/>
</dbReference>
<feature type="domain" description="Enterochelin esterase N-terminal" evidence="3">
    <location>
        <begin position="84"/>
        <end position="181"/>
    </location>
</feature>
<evidence type="ECO:0000313" key="5">
    <source>
        <dbReference type="Proteomes" id="UP001146505"/>
    </source>
</evidence>
<dbReference type="GO" id="GO:0005506">
    <property type="term" value="F:iron ion binding"/>
    <property type="evidence" value="ECO:0007669"/>
    <property type="project" value="InterPro"/>
</dbReference>
<evidence type="ECO:0000259" key="3">
    <source>
        <dbReference type="Pfam" id="PF11806"/>
    </source>
</evidence>
<dbReference type="Gene3D" id="2.60.40.10">
    <property type="entry name" value="Immunoglobulins"/>
    <property type="match status" value="1"/>
</dbReference>
<accession>A0A9X3M645</accession>
<organism evidence="4 5">
    <name type="scientific">Corynebacterium macclintockiae</name>
    <dbReference type="NCBI Taxonomy" id="2913501"/>
    <lineage>
        <taxon>Bacteria</taxon>
        <taxon>Bacillati</taxon>
        <taxon>Actinomycetota</taxon>
        <taxon>Actinomycetes</taxon>
        <taxon>Mycobacteriales</taxon>
        <taxon>Corynebacteriaceae</taxon>
        <taxon>Corynebacterium</taxon>
    </lineage>
</organism>
<dbReference type="EMBL" id="JAKMUV010000004">
    <property type="protein sequence ID" value="MCZ9305007.1"/>
    <property type="molecule type" value="Genomic_DNA"/>
</dbReference>
<dbReference type="InterPro" id="IPR021764">
    <property type="entry name" value="Enterochelin_esterase_N"/>
</dbReference>
<dbReference type="GO" id="GO:0005975">
    <property type="term" value="P:carbohydrate metabolic process"/>
    <property type="evidence" value="ECO:0007669"/>
    <property type="project" value="UniProtKB-ARBA"/>
</dbReference>
<reference evidence="4" key="1">
    <citation type="submission" date="2022-02" db="EMBL/GenBank/DDBJ databases">
        <title>Corynebacterium sp. from urogenital microbiome.</title>
        <authorList>
            <person name="Cappelli E.A."/>
            <person name="Ribeiro T.G."/>
            <person name="Peixe L."/>
        </authorList>
    </citation>
    <scope>NUCLEOTIDE SEQUENCE</scope>
    <source>
        <strain evidence="4">C9Ua_112</strain>
    </source>
</reference>
<feature type="compositionally biased region" description="Polar residues" evidence="2">
    <location>
        <begin position="1"/>
        <end position="10"/>
    </location>
</feature>
<gene>
    <name evidence="4" type="ORF">L8U58_05580</name>
</gene>
<evidence type="ECO:0000256" key="2">
    <source>
        <dbReference type="SAM" id="MobiDB-lite"/>
    </source>
</evidence>
<keyword evidence="5" id="KW-1185">Reference proteome</keyword>
<evidence type="ECO:0000256" key="1">
    <source>
        <dbReference type="ARBA" id="ARBA00024201"/>
    </source>
</evidence>
<dbReference type="GO" id="GO:0006826">
    <property type="term" value="P:iron ion transport"/>
    <property type="evidence" value="ECO:0007669"/>
    <property type="project" value="InterPro"/>
</dbReference>
<dbReference type="PANTHER" id="PTHR48098">
    <property type="entry name" value="ENTEROCHELIN ESTERASE-RELATED"/>
    <property type="match status" value="1"/>
</dbReference>
<dbReference type="PANTHER" id="PTHR48098:SF6">
    <property type="entry name" value="FERRI-BACILLIBACTIN ESTERASE BESA"/>
    <property type="match status" value="1"/>
</dbReference>
<name>A0A9X3M645_9CORY</name>
<dbReference type="InterPro" id="IPR029058">
    <property type="entry name" value="AB_hydrolase_fold"/>
</dbReference>